<dbReference type="InterPro" id="IPR051962">
    <property type="entry name" value="Cuticlin"/>
</dbReference>
<organism evidence="4 5">
    <name type="scientific">Cylicostephanus goldi</name>
    <name type="common">Nematode worm</name>
    <dbReference type="NCBI Taxonomy" id="71465"/>
    <lineage>
        <taxon>Eukaryota</taxon>
        <taxon>Metazoa</taxon>
        <taxon>Ecdysozoa</taxon>
        <taxon>Nematoda</taxon>
        <taxon>Chromadorea</taxon>
        <taxon>Rhabditida</taxon>
        <taxon>Rhabditina</taxon>
        <taxon>Rhabditomorpha</taxon>
        <taxon>Strongyloidea</taxon>
        <taxon>Strongylidae</taxon>
        <taxon>Cylicostephanus</taxon>
    </lineage>
</organism>
<evidence type="ECO:0000313" key="5">
    <source>
        <dbReference type="Proteomes" id="UP000271889"/>
    </source>
</evidence>
<dbReference type="PANTHER" id="PTHR22907:SF54">
    <property type="entry name" value="GH04558P"/>
    <property type="match status" value="1"/>
</dbReference>
<gene>
    <name evidence="4" type="ORF">CGOC_LOCUS7240</name>
</gene>
<dbReference type="Proteomes" id="UP000271889">
    <property type="component" value="Unassembled WGS sequence"/>
</dbReference>
<keyword evidence="5" id="KW-1185">Reference proteome</keyword>
<dbReference type="PANTHER" id="PTHR22907">
    <property type="entry name" value="GH04558P"/>
    <property type="match status" value="1"/>
</dbReference>
<proteinExistence type="predicted"/>
<feature type="domain" description="ZP" evidence="3">
    <location>
        <begin position="1"/>
        <end position="51"/>
    </location>
</feature>
<feature type="non-terminal residue" evidence="4">
    <location>
        <position position="227"/>
    </location>
</feature>
<evidence type="ECO:0000259" key="3">
    <source>
        <dbReference type="PROSITE" id="PS51034"/>
    </source>
</evidence>
<evidence type="ECO:0000256" key="1">
    <source>
        <dbReference type="ARBA" id="ARBA00022729"/>
    </source>
</evidence>
<evidence type="ECO:0000313" key="4">
    <source>
        <dbReference type="EMBL" id="VDK76475.1"/>
    </source>
</evidence>
<evidence type="ECO:0000256" key="2">
    <source>
        <dbReference type="SAM" id="MobiDB-lite"/>
    </source>
</evidence>
<feature type="region of interest" description="Disordered" evidence="2">
    <location>
        <begin position="72"/>
        <end position="107"/>
    </location>
</feature>
<dbReference type="OrthoDB" id="6139674at2759"/>
<dbReference type="EMBL" id="UYRV01024899">
    <property type="protein sequence ID" value="VDK76475.1"/>
    <property type="molecule type" value="Genomic_DNA"/>
</dbReference>
<keyword evidence="1" id="KW-0732">Signal</keyword>
<sequence length="227" mass="24500">MPELTYSSDLTKSFTAANAFNFPDQQSVYFNCQVRICYKLDEGCNDITPPRCGILPSQDETLAHDLDNDQLITSSTESTTTSTSTTSTTTSTYTTSTSTEAPETTTTFPTTTTVYTTVTELTSTTGRMCLTCFIEKSSNYEITAAPTTFATTLNATGFPTPASLRSFMKDAGFSDTMIASLEDGDVTEGSGFEIARATPVSLIRAGHIPTHPGESVENDVVQLKREM</sequence>
<protein>
    <recommendedName>
        <fullName evidence="3">ZP domain-containing protein</fullName>
    </recommendedName>
</protein>
<feature type="compositionally biased region" description="Low complexity" evidence="2">
    <location>
        <begin position="73"/>
        <end position="107"/>
    </location>
</feature>
<accession>A0A3P6T6U3</accession>
<dbReference type="AlphaFoldDB" id="A0A3P6T6U3"/>
<dbReference type="InterPro" id="IPR001507">
    <property type="entry name" value="ZP_dom"/>
</dbReference>
<name>A0A3P6T6U3_CYLGO</name>
<dbReference type="PROSITE" id="PS51034">
    <property type="entry name" value="ZP_2"/>
    <property type="match status" value="1"/>
</dbReference>
<reference evidence="4 5" key="1">
    <citation type="submission" date="2018-11" db="EMBL/GenBank/DDBJ databases">
        <authorList>
            <consortium name="Pathogen Informatics"/>
        </authorList>
    </citation>
    <scope>NUCLEOTIDE SEQUENCE [LARGE SCALE GENOMIC DNA]</scope>
</reference>